<feature type="region of interest" description="Disordered" evidence="1">
    <location>
        <begin position="31"/>
        <end position="54"/>
    </location>
</feature>
<reference evidence="3 6" key="2">
    <citation type="submission" date="2020-11" db="EMBL/GenBank/DDBJ databases">
        <title>Enhanced detection system for hospital associated transmission using whole genome sequencing surveillance.</title>
        <authorList>
            <person name="Harrison L.H."/>
            <person name="Van Tyne D."/>
            <person name="Marsh J.W."/>
            <person name="Griffith M.P."/>
            <person name="Snyder D.J."/>
            <person name="Cooper V.S."/>
            <person name="Mustapha M."/>
        </authorList>
    </citation>
    <scope>NUCLEOTIDE SEQUENCE [LARGE SCALE GENOMIC DNA]</scope>
    <source>
        <strain evidence="3 6">PSA00705</strain>
    </source>
</reference>
<evidence type="ECO:0000313" key="3">
    <source>
        <dbReference type="EMBL" id="MBG6287427.1"/>
    </source>
</evidence>
<keyword evidence="2" id="KW-0732">Signal</keyword>
<evidence type="ECO:0000313" key="5">
    <source>
        <dbReference type="Proteomes" id="UP000501063"/>
    </source>
</evidence>
<evidence type="ECO:0000256" key="1">
    <source>
        <dbReference type="SAM" id="MobiDB-lite"/>
    </source>
</evidence>
<evidence type="ECO:0000313" key="6">
    <source>
        <dbReference type="Proteomes" id="UP000608450"/>
    </source>
</evidence>
<reference evidence="4 5" key="1">
    <citation type="submission" date="2020-02" db="EMBL/GenBank/DDBJ databases">
        <title>Integrative conjugative elements (ICEs) and plasmids drive adaptation of Pseudomonas nitroreducens strain HBP1 to wastewater environment.</title>
        <authorList>
            <person name="Sentchilo V."/>
            <person name="Carraro N."/>
            <person name="Bertelli C."/>
            <person name="van der Meer J.R."/>
        </authorList>
    </citation>
    <scope>NUCLEOTIDE SEQUENCE [LARGE SCALE GENOMIC DNA]</scope>
    <source>
        <strain evidence="4 5">HBP1</strain>
    </source>
</reference>
<proteinExistence type="predicted"/>
<dbReference type="RefSeq" id="WP_157837689.1">
    <property type="nucleotide sequence ID" value="NZ_CP049140.1"/>
</dbReference>
<dbReference type="Proteomes" id="UP000501063">
    <property type="component" value="Chromosome"/>
</dbReference>
<feature type="signal peptide" evidence="2">
    <location>
        <begin position="1"/>
        <end position="19"/>
    </location>
</feature>
<protein>
    <submittedName>
        <fullName evidence="4">Uncharacterized protein</fullName>
    </submittedName>
</protein>
<organism evidence="4 5">
    <name type="scientific">Pseudomonas nitroreducens</name>
    <dbReference type="NCBI Taxonomy" id="46680"/>
    <lineage>
        <taxon>Bacteria</taxon>
        <taxon>Pseudomonadati</taxon>
        <taxon>Pseudomonadota</taxon>
        <taxon>Gammaproteobacteria</taxon>
        <taxon>Pseudomonadales</taxon>
        <taxon>Pseudomonadaceae</taxon>
        <taxon>Pseudomonas</taxon>
    </lineage>
</organism>
<feature type="chain" id="PRO_5028889281" evidence="2">
    <location>
        <begin position="20"/>
        <end position="54"/>
    </location>
</feature>
<sequence length="54" mass="5858">MCPLCVSTLTLAVTSVLSAGGVSTFAVTRLRGKRRARPNEQRGLSQERPQERAT</sequence>
<name>A0A6G6ISA9_PSENT</name>
<evidence type="ECO:0000256" key="2">
    <source>
        <dbReference type="SAM" id="SignalP"/>
    </source>
</evidence>
<keyword evidence="6" id="KW-1185">Reference proteome</keyword>
<gene>
    <name evidence="4" type="ORF">G5B91_06505</name>
    <name evidence="3" type="ORF">I5I61_08210</name>
</gene>
<accession>A0A6G6ISA9</accession>
<dbReference type="EMBL" id="JADTFC010000014">
    <property type="protein sequence ID" value="MBG6287427.1"/>
    <property type="molecule type" value="Genomic_DNA"/>
</dbReference>
<dbReference type="AlphaFoldDB" id="A0A6G6ISA9"/>
<dbReference type="EMBL" id="CP049140">
    <property type="protein sequence ID" value="QIE85939.1"/>
    <property type="molecule type" value="Genomic_DNA"/>
</dbReference>
<dbReference type="Proteomes" id="UP000608450">
    <property type="component" value="Unassembled WGS sequence"/>
</dbReference>
<evidence type="ECO:0000313" key="4">
    <source>
        <dbReference type="EMBL" id="QIE85939.1"/>
    </source>
</evidence>
<dbReference type="KEGG" id="pnt:G5B91_06505"/>